<evidence type="ECO:0000313" key="9">
    <source>
        <dbReference type="Proteomes" id="UP000321181"/>
    </source>
</evidence>
<dbReference type="PANTHER" id="PTHR30288:SF0">
    <property type="entry name" value="FLAGELLAR HOOK-ASSOCIATED PROTEIN 2"/>
    <property type="match status" value="1"/>
</dbReference>
<organism evidence="8 9">
    <name type="scientific">Cellulomonas aerilata</name>
    <dbReference type="NCBI Taxonomy" id="515326"/>
    <lineage>
        <taxon>Bacteria</taxon>
        <taxon>Bacillati</taxon>
        <taxon>Actinomycetota</taxon>
        <taxon>Actinomycetes</taxon>
        <taxon>Micrococcales</taxon>
        <taxon>Cellulomonadaceae</taxon>
        <taxon>Cellulomonas</taxon>
    </lineage>
</organism>
<keyword evidence="9" id="KW-1185">Reference proteome</keyword>
<dbReference type="InterPro" id="IPR040026">
    <property type="entry name" value="FliD"/>
</dbReference>
<evidence type="ECO:0000259" key="7">
    <source>
        <dbReference type="Pfam" id="PF07195"/>
    </source>
</evidence>
<dbReference type="GO" id="GO:0071973">
    <property type="term" value="P:bacterial-type flagellum-dependent cell motility"/>
    <property type="evidence" value="ECO:0007669"/>
    <property type="project" value="TreeGrafter"/>
</dbReference>
<evidence type="ECO:0000256" key="2">
    <source>
        <dbReference type="ARBA" id="ARBA00011255"/>
    </source>
</evidence>
<name>A0A512DDB1_9CELL</name>
<comment type="similarity">
    <text evidence="1 5">Belongs to the FliD family.</text>
</comment>
<dbReference type="GO" id="GO:0009421">
    <property type="term" value="C:bacterial-type flagellum filament cap"/>
    <property type="evidence" value="ECO:0007669"/>
    <property type="project" value="InterPro"/>
</dbReference>
<dbReference type="PANTHER" id="PTHR30288">
    <property type="entry name" value="FLAGELLAR CAP/ASSEMBLY PROTEIN FLID"/>
    <property type="match status" value="1"/>
</dbReference>
<sequence>MAGMAVDGLVSGINTTEMIGQLMQLEAAPQTLLKSKVTKAESLVSALQSLNTKLSSLKDSAAKAASATSWQAVTASSSTPSVTATAAGTALPSTLTFTVDRVATRQTSVSGNVSKLADFVGTPPPTELTLMKGKDAASATFTKIDLTDVTDLPGLAGAINKAGAGVSATLVTVNGATKVQLTGKDTGDASAFDLHRGAVTATTVSGATRLLGRGTAAADNGPAGGAAITVAQDAKVTLWSGTAAASEVTSASNTFKDVVAGVSFTVSAVETDPLKKSVTVTVGRDDAALKKLGSDLVTNIGTVLSEVASRTKVTTTTSSDGRQVVSGGVLSADSATRQVRQSVTSAASLPVSVDATLPATGKVLVSPATVGINLAKDGTFSFDESKFSAALVADPVRTQKVLTEIATRVEKTAKDLSDPTVGSLSQKIKGQQSLAKNLSEQVDNWDSRLALRRRTLERTYSSLEVSLSNINSQANWLTSQLESLSANK</sequence>
<dbReference type="EMBL" id="BJYY01000014">
    <property type="protein sequence ID" value="GEO34469.1"/>
    <property type="molecule type" value="Genomic_DNA"/>
</dbReference>
<dbReference type="GO" id="GO:0005576">
    <property type="term" value="C:extracellular region"/>
    <property type="evidence" value="ECO:0007669"/>
    <property type="project" value="UniProtKB-SubCell"/>
</dbReference>
<dbReference type="InterPro" id="IPR003481">
    <property type="entry name" value="FliD_N"/>
</dbReference>
<dbReference type="Pfam" id="PF02465">
    <property type="entry name" value="FliD_N"/>
    <property type="match status" value="1"/>
</dbReference>
<evidence type="ECO:0000256" key="4">
    <source>
        <dbReference type="ARBA" id="ARBA00023143"/>
    </source>
</evidence>
<feature type="domain" description="Flagellar hook-associated protein 2 N-terminal" evidence="6">
    <location>
        <begin position="11"/>
        <end position="106"/>
    </location>
</feature>
<dbReference type="RefSeq" id="WP_146904147.1">
    <property type="nucleotide sequence ID" value="NZ_BAAARM010000004.1"/>
</dbReference>
<dbReference type="Pfam" id="PF07195">
    <property type="entry name" value="FliD_C"/>
    <property type="match status" value="1"/>
</dbReference>
<proteinExistence type="inferred from homology"/>
<dbReference type="InterPro" id="IPR010809">
    <property type="entry name" value="FliD_C"/>
</dbReference>
<dbReference type="AlphaFoldDB" id="A0A512DDB1"/>
<keyword evidence="3" id="KW-0175">Coiled coil</keyword>
<evidence type="ECO:0000259" key="6">
    <source>
        <dbReference type="Pfam" id="PF02465"/>
    </source>
</evidence>
<comment type="function">
    <text evidence="5">Required for morphogenesis and for the elongation of the flagellar filament by facilitating polymerization of the flagellin monomers at the tip of growing filament. Forms a capping structure, which prevents flagellin subunits (transported through the central channel of the flagellum) from leaking out without polymerization at the distal end.</text>
</comment>
<dbReference type="GO" id="GO:0007155">
    <property type="term" value="P:cell adhesion"/>
    <property type="evidence" value="ECO:0007669"/>
    <property type="project" value="InterPro"/>
</dbReference>
<dbReference type="Proteomes" id="UP000321181">
    <property type="component" value="Unassembled WGS sequence"/>
</dbReference>
<keyword evidence="4 5" id="KW-0975">Bacterial flagellum</keyword>
<feature type="domain" description="Flagellar hook-associated protein 2 C-terminal" evidence="7">
    <location>
        <begin position="231"/>
        <end position="471"/>
    </location>
</feature>
<reference evidence="8 9" key="1">
    <citation type="submission" date="2019-07" db="EMBL/GenBank/DDBJ databases">
        <title>Whole genome shotgun sequence of Cellulomonas aerilata NBRC 106308.</title>
        <authorList>
            <person name="Hosoyama A."/>
            <person name="Uohara A."/>
            <person name="Ohji S."/>
            <person name="Ichikawa N."/>
        </authorList>
    </citation>
    <scope>NUCLEOTIDE SEQUENCE [LARGE SCALE GENOMIC DNA]</scope>
    <source>
        <strain evidence="8 9">NBRC 106308</strain>
    </source>
</reference>
<evidence type="ECO:0000256" key="5">
    <source>
        <dbReference type="RuleBase" id="RU362066"/>
    </source>
</evidence>
<accession>A0A512DDB1</accession>
<keyword evidence="5" id="KW-0964">Secreted</keyword>
<evidence type="ECO:0000313" key="8">
    <source>
        <dbReference type="EMBL" id="GEO34469.1"/>
    </source>
</evidence>
<dbReference type="GO" id="GO:0009424">
    <property type="term" value="C:bacterial-type flagellum hook"/>
    <property type="evidence" value="ECO:0007669"/>
    <property type="project" value="UniProtKB-UniRule"/>
</dbReference>
<keyword evidence="8" id="KW-0969">Cilium</keyword>
<comment type="subunit">
    <text evidence="2 5">Homopentamer.</text>
</comment>
<keyword evidence="8" id="KW-0282">Flagellum</keyword>
<protein>
    <recommendedName>
        <fullName evidence="5">Flagellar hook-associated protein 2</fullName>
        <shortName evidence="5">HAP2</shortName>
    </recommendedName>
    <alternativeName>
        <fullName evidence="5">Flagellar cap protein</fullName>
    </alternativeName>
</protein>
<evidence type="ECO:0000256" key="3">
    <source>
        <dbReference type="ARBA" id="ARBA00023054"/>
    </source>
</evidence>
<dbReference type="OrthoDB" id="5241527at2"/>
<evidence type="ECO:0000256" key="1">
    <source>
        <dbReference type="ARBA" id="ARBA00009764"/>
    </source>
</evidence>
<keyword evidence="8" id="KW-0966">Cell projection</keyword>
<comment type="subcellular location">
    <subcellularLocation>
        <location evidence="5">Secreted</location>
    </subcellularLocation>
    <subcellularLocation>
        <location evidence="5">Bacterial flagellum</location>
    </subcellularLocation>
</comment>
<gene>
    <name evidence="8" type="primary">fliD</name>
    <name evidence="8" type="ORF">CAE01nite_21940</name>
</gene>
<comment type="caution">
    <text evidence="8">The sequence shown here is derived from an EMBL/GenBank/DDBJ whole genome shotgun (WGS) entry which is preliminary data.</text>
</comment>